<dbReference type="InterPro" id="IPR026634">
    <property type="entry name" value="TPST-like"/>
</dbReference>
<dbReference type="PANTHER" id="PTHR12788:SF10">
    <property type="entry name" value="PROTEIN-TYROSINE SULFOTRANSFERASE"/>
    <property type="match status" value="1"/>
</dbReference>
<accession>Q2GC07</accession>
<dbReference type="KEGG" id="nar:Saro_0167"/>
<evidence type="ECO:0000256" key="1">
    <source>
        <dbReference type="ARBA" id="ARBA00022679"/>
    </source>
</evidence>
<dbReference type="GO" id="GO:0008476">
    <property type="term" value="F:protein-tyrosine sulfotransferase activity"/>
    <property type="evidence" value="ECO:0007669"/>
    <property type="project" value="InterPro"/>
</dbReference>
<dbReference type="Pfam" id="PF13469">
    <property type="entry name" value="Sulfotransfer_3"/>
    <property type="match status" value="1"/>
</dbReference>
<dbReference type="SUPFAM" id="SSF52540">
    <property type="entry name" value="P-loop containing nucleoside triphosphate hydrolases"/>
    <property type="match status" value="1"/>
</dbReference>
<dbReference type="SUPFAM" id="SSF48452">
    <property type="entry name" value="TPR-like"/>
    <property type="match status" value="1"/>
</dbReference>
<protein>
    <submittedName>
        <fullName evidence="2">Sulfotransferase</fullName>
    </submittedName>
</protein>
<sequence length="488" mass="53755">MTEDEAITQLRRFVAALESGSRRNANDAAFALLAGNPPLGDRWQSIAHVMQTNGEYSAAHLAMARFAAHRADPNARFAQAAMLAQTGQLEEAWKVMGSVPFGVPSVSGHHYIRGTIAVNLGHIEDAEKHLLAAIEAEPALGQAMLSLAAARKRKAGDPIGDRILSAEPRMEGAPPLERAHFHYAAGRVHFDRREPDEAFRHFSAGAELVRGWRSYDAAADARDAAECRQGFDRDFVDKINNLVTLDTSQPIFVTGLPRSGTTLVEQILVSHSAVSGGEELGRMGVVRRDLTSLSAKGLSDYLQAGGNADDLAALYLHLGQERFGKEGRFVDKALNTSRFTGLIAALLPHAPIVWLRRDPADCAFSAYRTYFINGLDWSWNLEDIATHFALEDQLFHHWSRMFPDRILAVDYQQLVQEPQAQIRRILAHCNLEEEPQVFRPHETQRVVSTASVMQVREPINTGAVGAAGAYRLHLAPFVDRYEALSAAT</sequence>
<proteinExistence type="predicted"/>
<dbReference type="eggNOG" id="COG0457">
    <property type="taxonomic scope" value="Bacteria"/>
</dbReference>
<dbReference type="EMBL" id="CP000248">
    <property type="protein sequence ID" value="ABD24616.1"/>
    <property type="molecule type" value="Genomic_DNA"/>
</dbReference>
<dbReference type="Proteomes" id="UP000009134">
    <property type="component" value="Chromosome"/>
</dbReference>
<dbReference type="HOGENOM" id="CLU_017034_1_0_5"/>
<dbReference type="Gene3D" id="1.25.40.10">
    <property type="entry name" value="Tetratricopeptide repeat domain"/>
    <property type="match status" value="1"/>
</dbReference>
<dbReference type="PANTHER" id="PTHR12788">
    <property type="entry name" value="PROTEIN-TYROSINE SULFOTRANSFERASE 2"/>
    <property type="match status" value="1"/>
</dbReference>
<dbReference type="AlphaFoldDB" id="Q2GC07"/>
<dbReference type="InterPro" id="IPR027417">
    <property type="entry name" value="P-loop_NTPase"/>
</dbReference>
<keyword evidence="3" id="KW-1185">Reference proteome</keyword>
<keyword evidence="1 2" id="KW-0808">Transferase</keyword>
<evidence type="ECO:0000313" key="2">
    <source>
        <dbReference type="EMBL" id="ABD24616.1"/>
    </source>
</evidence>
<dbReference type="Gene3D" id="3.40.50.300">
    <property type="entry name" value="P-loop containing nucleotide triphosphate hydrolases"/>
    <property type="match status" value="1"/>
</dbReference>
<dbReference type="RefSeq" id="WP_011443830.1">
    <property type="nucleotide sequence ID" value="NC_007794.1"/>
</dbReference>
<name>Q2GC07_NOVAD</name>
<organism evidence="2 3">
    <name type="scientific">Novosphingobium aromaticivorans (strain ATCC 700278 / DSM 12444 / CCUG 56034 / CIP 105152 / NBRC 16084 / F199)</name>
    <dbReference type="NCBI Taxonomy" id="279238"/>
    <lineage>
        <taxon>Bacteria</taxon>
        <taxon>Pseudomonadati</taxon>
        <taxon>Pseudomonadota</taxon>
        <taxon>Alphaproteobacteria</taxon>
        <taxon>Sphingomonadales</taxon>
        <taxon>Sphingomonadaceae</taxon>
        <taxon>Novosphingobium</taxon>
    </lineage>
</organism>
<gene>
    <name evidence="2" type="ordered locus">Saro_0167</name>
</gene>
<dbReference type="InterPro" id="IPR011990">
    <property type="entry name" value="TPR-like_helical_dom_sf"/>
</dbReference>
<dbReference type="STRING" id="279238.Saro_0167"/>
<reference evidence="3" key="1">
    <citation type="submission" date="2006-01" db="EMBL/GenBank/DDBJ databases">
        <title>Complete sequence of Novosphingobium aromaticivorans DSM 12444.</title>
        <authorList>
            <consortium name="US DOE Joint Genome Institute"/>
            <person name="Copeland A."/>
            <person name="Lucas S."/>
            <person name="Lapidus A."/>
            <person name="Barry K."/>
            <person name="Detter J.C."/>
            <person name="Glavina T."/>
            <person name="Hammon N."/>
            <person name="Israni S."/>
            <person name="Pitluck S."/>
            <person name="Chain P."/>
            <person name="Malfatti S."/>
            <person name="Shin M."/>
            <person name="Vergez L."/>
            <person name="Schmutz J."/>
            <person name="Larimer F."/>
            <person name="Land M."/>
            <person name="Kyrpides N."/>
            <person name="Ivanova N."/>
            <person name="Fredrickson J."/>
            <person name="Balkwill D."/>
            <person name="Romine M.F."/>
            <person name="Richardson P."/>
        </authorList>
    </citation>
    <scope>NUCLEOTIDE SEQUENCE [LARGE SCALE GENOMIC DNA]</scope>
    <source>
        <strain evidence="3">ATCC 700278 / DSM 12444 / CCUG 56034 / CIP 105152 / NBRC 16084 / F199</strain>
    </source>
</reference>
<evidence type="ECO:0000313" key="3">
    <source>
        <dbReference type="Proteomes" id="UP000009134"/>
    </source>
</evidence>